<organism evidence="2 3">
    <name type="scientific">Methylobacterium tardum</name>
    <dbReference type="NCBI Taxonomy" id="374432"/>
    <lineage>
        <taxon>Bacteria</taxon>
        <taxon>Pseudomonadati</taxon>
        <taxon>Pseudomonadota</taxon>
        <taxon>Alphaproteobacteria</taxon>
        <taxon>Hyphomicrobiales</taxon>
        <taxon>Methylobacteriaceae</taxon>
        <taxon>Methylobacterium</taxon>
    </lineage>
</organism>
<gene>
    <name evidence="2" type="ORF">GCM10007890_52290</name>
</gene>
<dbReference type="AlphaFoldDB" id="A0AA37TFZ8"/>
<comment type="caution">
    <text evidence="2">The sequence shown here is derived from an EMBL/GenBank/DDBJ whole genome shotgun (WGS) entry which is preliminary data.</text>
</comment>
<sequence>MLRYRHISLKLSAKTPRNTLISRSVAPLGFGSLLLASVLVAVPAKSEEGNVFSNLFKFGGTTVPPSQAESLDPAYCPPVEVAEGGAASRTLAGEAVRTQFSLGRLARECTRRQDGSITVKAGVEVNVLLGPAGAPGRFDVPVTFQIRHEGKVVTSRVERASVTVGPGEAQGFATIVADELLVPVALTADYDIAVGVGTAKGGGGKAAAKPRRRKPAVAAAPDGGGDAAQ</sequence>
<evidence type="ECO:0000313" key="2">
    <source>
        <dbReference type="EMBL" id="GLS73214.1"/>
    </source>
</evidence>
<reference evidence="3" key="1">
    <citation type="journal article" date="2019" name="Int. J. Syst. Evol. Microbiol.">
        <title>The Global Catalogue of Microorganisms (GCM) 10K type strain sequencing project: providing services to taxonomists for standard genome sequencing and annotation.</title>
        <authorList>
            <consortium name="The Broad Institute Genomics Platform"/>
            <consortium name="The Broad Institute Genome Sequencing Center for Infectious Disease"/>
            <person name="Wu L."/>
            <person name="Ma J."/>
        </authorList>
    </citation>
    <scope>NUCLEOTIDE SEQUENCE [LARGE SCALE GENOMIC DNA]</scope>
    <source>
        <strain evidence="3">NBRC 103632</strain>
    </source>
</reference>
<feature type="region of interest" description="Disordered" evidence="1">
    <location>
        <begin position="200"/>
        <end position="229"/>
    </location>
</feature>
<name>A0AA37TFZ8_9HYPH</name>
<dbReference type="Proteomes" id="UP001157440">
    <property type="component" value="Unassembled WGS sequence"/>
</dbReference>
<dbReference type="EMBL" id="BSPL01000024">
    <property type="protein sequence ID" value="GLS73214.1"/>
    <property type="molecule type" value="Genomic_DNA"/>
</dbReference>
<evidence type="ECO:0000256" key="1">
    <source>
        <dbReference type="SAM" id="MobiDB-lite"/>
    </source>
</evidence>
<keyword evidence="3" id="KW-1185">Reference proteome</keyword>
<accession>A0AA37TFZ8</accession>
<evidence type="ECO:0000313" key="3">
    <source>
        <dbReference type="Proteomes" id="UP001157440"/>
    </source>
</evidence>
<proteinExistence type="predicted"/>
<protein>
    <submittedName>
        <fullName evidence="2">Uncharacterized protein</fullName>
    </submittedName>
</protein>